<evidence type="ECO:0000259" key="3">
    <source>
        <dbReference type="PROSITE" id="PS51387"/>
    </source>
</evidence>
<evidence type="ECO:0000256" key="1">
    <source>
        <dbReference type="ARBA" id="ARBA00022630"/>
    </source>
</evidence>
<dbReference type="Proteomes" id="UP000252884">
    <property type="component" value="Unassembled WGS sequence"/>
</dbReference>
<organism evidence="4 5">
    <name type="scientific">Pseudorhodoferax soli</name>
    <dbReference type="NCBI Taxonomy" id="545864"/>
    <lineage>
        <taxon>Bacteria</taxon>
        <taxon>Pseudomonadati</taxon>
        <taxon>Pseudomonadota</taxon>
        <taxon>Betaproteobacteria</taxon>
        <taxon>Burkholderiales</taxon>
        <taxon>Comamonadaceae</taxon>
    </lineage>
</organism>
<evidence type="ECO:0000313" key="4">
    <source>
        <dbReference type="EMBL" id="RCW71792.1"/>
    </source>
</evidence>
<keyword evidence="5" id="KW-1185">Reference proteome</keyword>
<keyword evidence="2" id="KW-0274">FAD</keyword>
<evidence type="ECO:0000313" key="5">
    <source>
        <dbReference type="Proteomes" id="UP000252884"/>
    </source>
</evidence>
<comment type="caution">
    <text evidence="4">The sequence shown here is derived from an EMBL/GenBank/DDBJ whole genome shotgun (WGS) entry which is preliminary data.</text>
</comment>
<dbReference type="SUPFAM" id="SSF56176">
    <property type="entry name" value="FAD-binding/transporter-associated domain-like"/>
    <property type="match status" value="1"/>
</dbReference>
<dbReference type="InterPro" id="IPR016164">
    <property type="entry name" value="FAD-linked_Oxase-like_C"/>
</dbReference>
<reference evidence="4 5" key="1">
    <citation type="submission" date="2018-07" db="EMBL/GenBank/DDBJ databases">
        <title>Genomic Encyclopedia of Type Strains, Phase IV (KMG-IV): sequencing the most valuable type-strain genomes for metagenomic binning, comparative biology and taxonomic classification.</title>
        <authorList>
            <person name="Goeker M."/>
        </authorList>
    </citation>
    <scope>NUCLEOTIDE SEQUENCE [LARGE SCALE GENOMIC DNA]</scope>
    <source>
        <strain evidence="4 5">DSM 21634</strain>
    </source>
</reference>
<dbReference type="SUPFAM" id="SSF55103">
    <property type="entry name" value="FAD-linked oxidases, C-terminal domain"/>
    <property type="match status" value="1"/>
</dbReference>
<dbReference type="InterPro" id="IPR006094">
    <property type="entry name" value="Oxid_FAD_bind_N"/>
</dbReference>
<dbReference type="Gene3D" id="3.30.465.10">
    <property type="match status" value="1"/>
</dbReference>
<accession>A0A368XV14</accession>
<sequence>MDARLTIARMTTTPPLEETVARVRAAAAHGQPLRIVGGGSKDGYGQSLVGEPLEVRGLAGIVSYEPSELVVTVRPGTALAELEAVLAERGQCLPFEPPHHLPGSDAAQPSRATCGGMLAAGLSGPARASSGAVRDFVLGLELLNGRGELLRFGGQVMKNVAGYDVSRLMAGALGTLGVVTEMSLKVLPVAPAEATLRFDLAQHDALRQLHAWGGQPLPLNASCWQAGEGLTLRLRGAVAAVDAACSRLGGLALAPDEAARFWQARRDLRMPWSDVGRARDLWRLSVPQTAPVLDLVGDTLVEWHGGQRWLAAAPAQAQAVRQTAHAVGGSATLFLAAAGERSGARTAFFDPLPPALARIHAALKASFDPAGIFNRGRLYPDF</sequence>
<dbReference type="PANTHER" id="PTHR11748">
    <property type="entry name" value="D-LACTATE DEHYDROGENASE"/>
    <property type="match status" value="1"/>
</dbReference>
<dbReference type="NCBIfam" id="NF008439">
    <property type="entry name" value="PRK11282.1"/>
    <property type="match status" value="1"/>
</dbReference>
<name>A0A368XV14_9BURK</name>
<keyword evidence="1" id="KW-0285">Flavoprotein</keyword>
<evidence type="ECO:0000256" key="2">
    <source>
        <dbReference type="ARBA" id="ARBA00022827"/>
    </source>
</evidence>
<proteinExistence type="predicted"/>
<dbReference type="GO" id="GO:0071949">
    <property type="term" value="F:FAD binding"/>
    <property type="evidence" value="ECO:0007669"/>
    <property type="project" value="InterPro"/>
</dbReference>
<dbReference type="EMBL" id="QPJK01000004">
    <property type="protein sequence ID" value="RCW71792.1"/>
    <property type="molecule type" value="Genomic_DNA"/>
</dbReference>
<dbReference type="InterPro" id="IPR016169">
    <property type="entry name" value="FAD-bd_PCMH_sub2"/>
</dbReference>
<dbReference type="PROSITE" id="PS51387">
    <property type="entry name" value="FAD_PCMH"/>
    <property type="match status" value="1"/>
</dbReference>
<protein>
    <submittedName>
        <fullName evidence="4">Glycolate oxidase FAD binding subunit</fullName>
    </submittedName>
</protein>
<dbReference type="InterPro" id="IPR036318">
    <property type="entry name" value="FAD-bd_PCMH-like_sf"/>
</dbReference>
<dbReference type="GO" id="GO:0003824">
    <property type="term" value="F:catalytic activity"/>
    <property type="evidence" value="ECO:0007669"/>
    <property type="project" value="InterPro"/>
</dbReference>
<gene>
    <name evidence="4" type="ORF">DES41_104612</name>
</gene>
<dbReference type="AlphaFoldDB" id="A0A368XV14"/>
<dbReference type="PANTHER" id="PTHR11748:SF103">
    <property type="entry name" value="GLYCOLATE OXIDASE SUBUNIT GLCE"/>
    <property type="match status" value="1"/>
</dbReference>
<dbReference type="Pfam" id="PF01565">
    <property type="entry name" value="FAD_binding_4"/>
    <property type="match status" value="1"/>
</dbReference>
<dbReference type="InterPro" id="IPR016166">
    <property type="entry name" value="FAD-bd_PCMH"/>
</dbReference>
<feature type="domain" description="FAD-binding PCMH-type" evidence="3">
    <location>
        <begin position="3"/>
        <end position="189"/>
    </location>
</feature>